<dbReference type="GO" id="GO:0016787">
    <property type="term" value="F:hydrolase activity"/>
    <property type="evidence" value="ECO:0007669"/>
    <property type="project" value="UniProtKB-KW"/>
</dbReference>
<proteinExistence type="predicted"/>
<dbReference type="InterPro" id="IPR050300">
    <property type="entry name" value="GDXG_lipolytic_enzyme"/>
</dbReference>
<dbReference type="PANTHER" id="PTHR48081:SF33">
    <property type="entry name" value="KYNURENINE FORMAMIDASE"/>
    <property type="match status" value="1"/>
</dbReference>
<sequence>MFVLRDVKFAEGRRGCPVESVDLDLYIPREVGDSDSAVKDTNEIKDNDWYEEYSENSSEKVEKYSAFNGVTSDIVCTSCSAREHELDCTNSRATRKVPCVLFIHGGGWRRGGKEAWRHYVYWDVNLFVAMFLRFFNVFNNVGESFASNGIACAVINYPLTELGFPLILVEIIMSYLCSCLLIFMFLITGLVFIAVYYNILYPYNVMSVSDYPSPTNVILTIFQASGLVTNICILTLFTVKRKNYDFSTLYVLILWGTVLIFTFLPVINGVYSLLLMTVITSIVTQGPILGRRLHRHDVSYVDQAGVVAEAVKWVRTFGATTGQLDPDQLFLAGHSAGGHLAALVTLDRSYLRKVGLDTGHLRGVICISGVYDLHCLNIPIIRLLYLYPTFGKDKDSWDNASPQHHLQQFNRSHHYDLLASNQCSKVDSLKATYMHLCCHDRTQSPIDDTHQIRMHGVNSSSESYERIQIKQSFPKFLILSAQNDIHLKKQADRFVSTLLDKGISCSIHMVIKGTNHFSIVAYFDRIFENESVLGHCIKFIVDDS</sequence>
<dbReference type="EMBL" id="JBJQND010000008">
    <property type="protein sequence ID" value="KAL3869476.1"/>
    <property type="molecule type" value="Genomic_DNA"/>
</dbReference>
<dbReference type="Gene3D" id="3.40.50.1820">
    <property type="entry name" value="alpha/beta hydrolase"/>
    <property type="match status" value="2"/>
</dbReference>
<reference evidence="4 5" key="1">
    <citation type="submission" date="2024-11" db="EMBL/GenBank/DDBJ databases">
        <title>Chromosome-level genome assembly of the freshwater bivalve Anodonta woodiana.</title>
        <authorList>
            <person name="Chen X."/>
        </authorList>
    </citation>
    <scope>NUCLEOTIDE SEQUENCE [LARGE SCALE GENOMIC DNA]</scope>
    <source>
        <strain evidence="4">MN2024</strain>
        <tissue evidence="4">Gills</tissue>
    </source>
</reference>
<dbReference type="Proteomes" id="UP001634394">
    <property type="component" value="Unassembled WGS sequence"/>
</dbReference>
<dbReference type="Pfam" id="PF07859">
    <property type="entry name" value="Abhydrolase_3"/>
    <property type="match status" value="1"/>
</dbReference>
<organism evidence="4 5">
    <name type="scientific">Sinanodonta woodiana</name>
    <name type="common">Chinese pond mussel</name>
    <name type="synonym">Anodonta woodiana</name>
    <dbReference type="NCBI Taxonomy" id="1069815"/>
    <lineage>
        <taxon>Eukaryota</taxon>
        <taxon>Metazoa</taxon>
        <taxon>Spiralia</taxon>
        <taxon>Lophotrochozoa</taxon>
        <taxon>Mollusca</taxon>
        <taxon>Bivalvia</taxon>
        <taxon>Autobranchia</taxon>
        <taxon>Heteroconchia</taxon>
        <taxon>Palaeoheterodonta</taxon>
        <taxon>Unionida</taxon>
        <taxon>Unionoidea</taxon>
        <taxon>Unionidae</taxon>
        <taxon>Unioninae</taxon>
        <taxon>Sinanodonta</taxon>
    </lineage>
</organism>
<accession>A0ABD3W753</accession>
<keyword evidence="2" id="KW-1133">Transmembrane helix</keyword>
<dbReference type="AlphaFoldDB" id="A0ABD3W753"/>
<evidence type="ECO:0000259" key="3">
    <source>
        <dbReference type="Pfam" id="PF07859"/>
    </source>
</evidence>
<name>A0ABD3W753_SINWO</name>
<feature type="domain" description="Alpha/beta hydrolase fold-3" evidence="3">
    <location>
        <begin position="308"/>
        <end position="373"/>
    </location>
</feature>
<evidence type="ECO:0000313" key="4">
    <source>
        <dbReference type="EMBL" id="KAL3869476.1"/>
    </source>
</evidence>
<dbReference type="SUPFAM" id="SSF53474">
    <property type="entry name" value="alpha/beta-Hydrolases"/>
    <property type="match status" value="1"/>
</dbReference>
<keyword evidence="5" id="KW-1185">Reference proteome</keyword>
<feature type="transmembrane region" description="Helical" evidence="2">
    <location>
        <begin position="175"/>
        <end position="197"/>
    </location>
</feature>
<comment type="caution">
    <text evidence="4">The sequence shown here is derived from an EMBL/GenBank/DDBJ whole genome shotgun (WGS) entry which is preliminary data.</text>
</comment>
<feature type="transmembrane region" description="Helical" evidence="2">
    <location>
        <begin position="119"/>
        <end position="139"/>
    </location>
</feature>
<feature type="transmembrane region" description="Helical" evidence="2">
    <location>
        <begin position="145"/>
        <end position="168"/>
    </location>
</feature>
<feature type="transmembrane region" description="Helical" evidence="2">
    <location>
        <begin position="249"/>
        <end position="267"/>
    </location>
</feature>
<protein>
    <recommendedName>
        <fullName evidence="3">Alpha/beta hydrolase fold-3 domain-containing protein</fullName>
    </recommendedName>
</protein>
<evidence type="ECO:0000256" key="2">
    <source>
        <dbReference type="SAM" id="Phobius"/>
    </source>
</evidence>
<feature type="transmembrane region" description="Helical" evidence="2">
    <location>
        <begin position="217"/>
        <end position="237"/>
    </location>
</feature>
<keyword evidence="2" id="KW-0472">Membrane</keyword>
<evidence type="ECO:0000313" key="5">
    <source>
        <dbReference type="Proteomes" id="UP001634394"/>
    </source>
</evidence>
<dbReference type="InterPro" id="IPR029058">
    <property type="entry name" value="AB_hydrolase_fold"/>
</dbReference>
<keyword evidence="2" id="KW-0812">Transmembrane</keyword>
<dbReference type="PANTHER" id="PTHR48081">
    <property type="entry name" value="AB HYDROLASE SUPERFAMILY PROTEIN C4A8.06C"/>
    <property type="match status" value="1"/>
</dbReference>
<keyword evidence="1" id="KW-0378">Hydrolase</keyword>
<evidence type="ECO:0000256" key="1">
    <source>
        <dbReference type="ARBA" id="ARBA00022801"/>
    </source>
</evidence>
<gene>
    <name evidence="4" type="ORF">ACJMK2_042153</name>
</gene>
<dbReference type="InterPro" id="IPR013094">
    <property type="entry name" value="AB_hydrolase_3"/>
</dbReference>